<dbReference type="EMBL" id="VSRR010086464">
    <property type="protein sequence ID" value="MPC91068.1"/>
    <property type="molecule type" value="Genomic_DNA"/>
</dbReference>
<name>A0A5B7JDN4_PORTR</name>
<accession>A0A5B7JDN4</accession>
<feature type="region of interest" description="Disordered" evidence="1">
    <location>
        <begin position="42"/>
        <end position="68"/>
    </location>
</feature>
<evidence type="ECO:0000256" key="1">
    <source>
        <dbReference type="SAM" id="MobiDB-lite"/>
    </source>
</evidence>
<comment type="caution">
    <text evidence="3">The sequence shown here is derived from an EMBL/GenBank/DDBJ whole genome shotgun (WGS) entry which is preliminary data.</text>
</comment>
<keyword evidence="2" id="KW-0732">Signal</keyword>
<gene>
    <name evidence="3" type="ORF">E2C01_086081</name>
</gene>
<sequence>MFFGFTLSSFSSLSPPLLFFLFLFLLLLILLLRISAGVNPPSDPKVRGTNQPAINTSASPSTAFSSSSVPLWSSAPYSQTVCSHTITAFQGLQFKILLFLRAFRWFW</sequence>
<keyword evidence="4" id="KW-1185">Reference proteome</keyword>
<feature type="chain" id="PRO_5022741672" evidence="2">
    <location>
        <begin position="38"/>
        <end position="107"/>
    </location>
</feature>
<feature type="compositionally biased region" description="Low complexity" evidence="1">
    <location>
        <begin position="56"/>
        <end position="68"/>
    </location>
</feature>
<evidence type="ECO:0000313" key="4">
    <source>
        <dbReference type="Proteomes" id="UP000324222"/>
    </source>
</evidence>
<evidence type="ECO:0000313" key="3">
    <source>
        <dbReference type="EMBL" id="MPC91068.1"/>
    </source>
</evidence>
<feature type="signal peptide" evidence="2">
    <location>
        <begin position="1"/>
        <end position="37"/>
    </location>
</feature>
<protein>
    <submittedName>
        <fullName evidence="3">Uncharacterized protein</fullName>
    </submittedName>
</protein>
<evidence type="ECO:0000256" key="2">
    <source>
        <dbReference type="SAM" id="SignalP"/>
    </source>
</evidence>
<dbReference type="AlphaFoldDB" id="A0A5B7JDN4"/>
<proteinExistence type="predicted"/>
<organism evidence="3 4">
    <name type="scientific">Portunus trituberculatus</name>
    <name type="common">Swimming crab</name>
    <name type="synonym">Neptunus trituberculatus</name>
    <dbReference type="NCBI Taxonomy" id="210409"/>
    <lineage>
        <taxon>Eukaryota</taxon>
        <taxon>Metazoa</taxon>
        <taxon>Ecdysozoa</taxon>
        <taxon>Arthropoda</taxon>
        <taxon>Crustacea</taxon>
        <taxon>Multicrustacea</taxon>
        <taxon>Malacostraca</taxon>
        <taxon>Eumalacostraca</taxon>
        <taxon>Eucarida</taxon>
        <taxon>Decapoda</taxon>
        <taxon>Pleocyemata</taxon>
        <taxon>Brachyura</taxon>
        <taxon>Eubrachyura</taxon>
        <taxon>Portunoidea</taxon>
        <taxon>Portunidae</taxon>
        <taxon>Portuninae</taxon>
        <taxon>Portunus</taxon>
    </lineage>
</organism>
<reference evidence="3 4" key="1">
    <citation type="submission" date="2019-05" db="EMBL/GenBank/DDBJ databases">
        <title>Another draft genome of Portunus trituberculatus and its Hox gene families provides insights of decapod evolution.</title>
        <authorList>
            <person name="Jeong J.-H."/>
            <person name="Song I."/>
            <person name="Kim S."/>
            <person name="Choi T."/>
            <person name="Kim D."/>
            <person name="Ryu S."/>
            <person name="Kim W."/>
        </authorList>
    </citation>
    <scope>NUCLEOTIDE SEQUENCE [LARGE SCALE GENOMIC DNA]</scope>
    <source>
        <tissue evidence="3">Muscle</tissue>
    </source>
</reference>
<dbReference type="Proteomes" id="UP000324222">
    <property type="component" value="Unassembled WGS sequence"/>
</dbReference>